<dbReference type="Proteomes" id="UP000023152">
    <property type="component" value="Unassembled WGS sequence"/>
</dbReference>
<evidence type="ECO:0000313" key="4">
    <source>
        <dbReference type="EMBL" id="ETO16915.1"/>
    </source>
</evidence>
<dbReference type="PROSITE" id="PS50102">
    <property type="entry name" value="RRM"/>
    <property type="match status" value="1"/>
</dbReference>
<feature type="domain" description="RRM" evidence="3">
    <location>
        <begin position="22"/>
        <end position="92"/>
    </location>
</feature>
<protein>
    <recommendedName>
        <fullName evidence="3">RRM domain-containing protein</fullName>
    </recommendedName>
</protein>
<keyword evidence="1" id="KW-0694">RNA-binding</keyword>
<name>X6MV08_RETFI</name>
<reference evidence="4 5" key="1">
    <citation type="journal article" date="2013" name="Curr. Biol.">
        <title>The Genome of the Foraminiferan Reticulomyxa filosa.</title>
        <authorList>
            <person name="Glockner G."/>
            <person name="Hulsmann N."/>
            <person name="Schleicher M."/>
            <person name="Noegel A.A."/>
            <person name="Eichinger L."/>
            <person name="Gallinger C."/>
            <person name="Pawlowski J."/>
            <person name="Sierra R."/>
            <person name="Euteneuer U."/>
            <person name="Pillet L."/>
            <person name="Moustafa A."/>
            <person name="Platzer M."/>
            <person name="Groth M."/>
            <person name="Szafranski K."/>
            <person name="Schliwa M."/>
        </authorList>
    </citation>
    <scope>NUCLEOTIDE SEQUENCE [LARGE SCALE GENOMIC DNA]</scope>
</reference>
<dbReference type="SUPFAM" id="SSF54928">
    <property type="entry name" value="RNA-binding domain, RBD"/>
    <property type="match status" value="1"/>
</dbReference>
<evidence type="ECO:0000313" key="5">
    <source>
        <dbReference type="Proteomes" id="UP000023152"/>
    </source>
</evidence>
<gene>
    <name evidence="4" type="ORF">RFI_20422</name>
</gene>
<comment type="caution">
    <text evidence="4">The sequence shown here is derived from an EMBL/GenBank/DDBJ whole genome shotgun (WGS) entry which is preliminary data.</text>
</comment>
<organism evidence="4 5">
    <name type="scientific">Reticulomyxa filosa</name>
    <dbReference type="NCBI Taxonomy" id="46433"/>
    <lineage>
        <taxon>Eukaryota</taxon>
        <taxon>Sar</taxon>
        <taxon>Rhizaria</taxon>
        <taxon>Retaria</taxon>
        <taxon>Foraminifera</taxon>
        <taxon>Monothalamids</taxon>
        <taxon>Reticulomyxidae</taxon>
        <taxon>Reticulomyxa</taxon>
    </lineage>
</organism>
<proteinExistence type="predicted"/>
<evidence type="ECO:0000256" key="1">
    <source>
        <dbReference type="PROSITE-ProRule" id="PRU00176"/>
    </source>
</evidence>
<evidence type="ECO:0000256" key="2">
    <source>
        <dbReference type="SAM" id="MobiDB-lite"/>
    </source>
</evidence>
<evidence type="ECO:0000259" key="3">
    <source>
        <dbReference type="PROSITE" id="PS50102"/>
    </source>
</evidence>
<dbReference type="Gene3D" id="3.30.70.330">
    <property type="match status" value="1"/>
</dbReference>
<feature type="non-terminal residue" evidence="4">
    <location>
        <position position="1"/>
    </location>
</feature>
<dbReference type="InterPro" id="IPR012677">
    <property type="entry name" value="Nucleotide-bd_a/b_plait_sf"/>
</dbReference>
<dbReference type="InterPro" id="IPR000504">
    <property type="entry name" value="RRM_dom"/>
</dbReference>
<accession>X6MV08</accession>
<dbReference type="AlphaFoldDB" id="X6MV08"/>
<feature type="compositionally biased region" description="Polar residues" evidence="2">
    <location>
        <begin position="117"/>
        <end position="132"/>
    </location>
</feature>
<dbReference type="EMBL" id="ASPP01017639">
    <property type="protein sequence ID" value="ETO16915.1"/>
    <property type="molecule type" value="Genomic_DNA"/>
</dbReference>
<sequence>AEERDEVDNMKNREEMKDEGMTTIYIWNVAPQVEKRELRSLFGAKDGEQMFYNKRSKVYAITFQSTQRAQYALRRNGLDLYGQEIAVRLVDTAAHRSKMLASNKAVVVAAAVAATTQNVPASTEEQQKSTFESANDNTNSNSNSNSNSKSSPTTQHNELLSLLNENGLIEGEDPLKWLEAQKTMFKDYADSKYDQNNIEQREDMDESNTSKAKVTWQRNSQLPMVKGYQTMGAKDVSFEESRWHTYCCAKKPMPSNVRDVHTTESLFFSQPTLAQAQ</sequence>
<dbReference type="GO" id="GO:0003723">
    <property type="term" value="F:RNA binding"/>
    <property type="evidence" value="ECO:0007669"/>
    <property type="project" value="UniProtKB-UniRule"/>
</dbReference>
<dbReference type="InterPro" id="IPR035979">
    <property type="entry name" value="RBD_domain_sf"/>
</dbReference>
<feature type="region of interest" description="Disordered" evidence="2">
    <location>
        <begin position="117"/>
        <end position="155"/>
    </location>
</feature>
<keyword evidence="5" id="KW-1185">Reference proteome</keyword>
<feature type="non-terminal residue" evidence="4">
    <location>
        <position position="277"/>
    </location>
</feature>
<feature type="compositionally biased region" description="Low complexity" evidence="2">
    <location>
        <begin position="133"/>
        <end position="155"/>
    </location>
</feature>